<dbReference type="InterPro" id="IPR043128">
    <property type="entry name" value="Rev_trsase/Diguanyl_cyclase"/>
</dbReference>
<evidence type="ECO:0000256" key="3">
    <source>
        <dbReference type="SAM" id="Phobius"/>
    </source>
</evidence>
<dbReference type="GO" id="GO:0052621">
    <property type="term" value="F:diguanylate cyclase activity"/>
    <property type="evidence" value="ECO:0007669"/>
    <property type="project" value="UniProtKB-EC"/>
</dbReference>
<dbReference type="Pfam" id="PF00990">
    <property type="entry name" value="GGDEF"/>
    <property type="match status" value="1"/>
</dbReference>
<sequence>MILFRLGFLLCALVSAIVSLPARAEQARQVDLVPVLCHAVTPLGSAPPPPSAYRCSGEPQGYQEASLWLRTDVARLGFADGDAALLVHQSRFDRMAVAFTYGDGHVRRYAVARGAYGDYWRVGGQLAFAAPAGAATLASVTIRIDRFSVYGLLRARLLDRDGAAQETAAASALVGGALTLLLLAALYNLLLAIAMRRAYLVWQGGWALCMVLWGLLWSQIALLVAPQVAGTLASQICSLLACVAVFTATMAALFSITAAPRWLRLLLGALTTLVLLLGFPLAFARGGPLALVDALLDPLVLLNLFLVVVLVTIGWRRGQGEARDFAIAWTLPIIALTVIHIFDFGALLGGGSQIAILIASALQTVVIAIAATVRLARIRWERDSARAAERMLIDLANRDPLTGLLNRRGFAQGFATLRQASATPISLLLIDVDHFKSINDGFGHDVGDEVLRRLATRLDDDGQSRHLAGRLGGEEFVIALPATGPSELRRFAEEMRRSCSAMDVADLLGQRCLTVSIGMAPGDRDTDFETLYRVADQALYSAKAGGRNRVAG</sequence>
<dbReference type="FunFam" id="3.30.70.270:FF:000001">
    <property type="entry name" value="Diguanylate cyclase domain protein"/>
    <property type="match status" value="1"/>
</dbReference>
<accession>W0AD15</accession>
<dbReference type="PROSITE" id="PS50887">
    <property type="entry name" value="GGDEF"/>
    <property type="match status" value="1"/>
</dbReference>
<evidence type="ECO:0000313" key="6">
    <source>
        <dbReference type="EMBL" id="AHE55799.1"/>
    </source>
</evidence>
<dbReference type="CDD" id="cd01949">
    <property type="entry name" value="GGDEF"/>
    <property type="match status" value="1"/>
</dbReference>
<keyword evidence="4" id="KW-0732">Signal</keyword>
<feature type="transmembrane region" description="Helical" evidence="3">
    <location>
        <begin position="354"/>
        <end position="376"/>
    </location>
</feature>
<keyword evidence="3" id="KW-1133">Transmembrane helix</keyword>
<dbReference type="NCBIfam" id="TIGR00254">
    <property type="entry name" value="GGDEF"/>
    <property type="match status" value="1"/>
</dbReference>
<dbReference type="OrthoDB" id="9759607at2"/>
<keyword evidence="3" id="KW-0812">Transmembrane</keyword>
<dbReference type="RefSeq" id="WP_047099825.1">
    <property type="nucleotide sequence ID" value="NZ_CP006644.1"/>
</dbReference>
<dbReference type="GO" id="GO:0043709">
    <property type="term" value="P:cell adhesion involved in single-species biofilm formation"/>
    <property type="evidence" value="ECO:0007669"/>
    <property type="project" value="TreeGrafter"/>
</dbReference>
<dbReference type="InterPro" id="IPR050469">
    <property type="entry name" value="Diguanylate_Cyclase"/>
</dbReference>
<dbReference type="InterPro" id="IPR029787">
    <property type="entry name" value="Nucleotide_cyclase"/>
</dbReference>
<dbReference type="InterPro" id="IPR011623">
    <property type="entry name" value="7TMR_DISM_rcpt_extracell_dom1"/>
</dbReference>
<dbReference type="STRING" id="1123269.NX02_20790"/>
<comment type="catalytic activity">
    <reaction evidence="2">
        <text>2 GTP = 3',3'-c-di-GMP + 2 diphosphate</text>
        <dbReference type="Rhea" id="RHEA:24898"/>
        <dbReference type="ChEBI" id="CHEBI:33019"/>
        <dbReference type="ChEBI" id="CHEBI:37565"/>
        <dbReference type="ChEBI" id="CHEBI:58805"/>
        <dbReference type="EC" id="2.7.7.65"/>
    </reaction>
</comment>
<evidence type="ECO:0000313" key="7">
    <source>
        <dbReference type="Proteomes" id="UP000018851"/>
    </source>
</evidence>
<keyword evidence="3" id="KW-0472">Membrane</keyword>
<dbReference type="InterPro" id="IPR000160">
    <property type="entry name" value="GGDEF_dom"/>
</dbReference>
<feature type="signal peptide" evidence="4">
    <location>
        <begin position="1"/>
        <end position="24"/>
    </location>
</feature>
<dbReference type="PATRIC" id="fig|1123269.5.peg.4066"/>
<protein>
    <recommendedName>
        <fullName evidence="1">diguanylate cyclase</fullName>
        <ecNumber evidence="1">2.7.7.65</ecNumber>
    </recommendedName>
</protein>
<gene>
    <name evidence="6" type="ORF">NX02_20790</name>
</gene>
<dbReference type="EC" id="2.7.7.65" evidence="1"/>
<feature type="chain" id="PRO_5004785102" description="diguanylate cyclase" evidence="4">
    <location>
        <begin position="25"/>
        <end position="552"/>
    </location>
</feature>
<feature type="transmembrane region" description="Helical" evidence="3">
    <location>
        <begin position="205"/>
        <end position="226"/>
    </location>
</feature>
<evidence type="ECO:0000256" key="1">
    <source>
        <dbReference type="ARBA" id="ARBA00012528"/>
    </source>
</evidence>
<feature type="transmembrane region" description="Helical" evidence="3">
    <location>
        <begin position="265"/>
        <end position="283"/>
    </location>
</feature>
<dbReference type="EMBL" id="CP006644">
    <property type="protein sequence ID" value="AHE55799.1"/>
    <property type="molecule type" value="Genomic_DNA"/>
</dbReference>
<keyword evidence="7" id="KW-1185">Reference proteome</keyword>
<dbReference type="KEGG" id="ssan:NX02_20790"/>
<dbReference type="SUPFAM" id="SSF55073">
    <property type="entry name" value="Nucleotide cyclase"/>
    <property type="match status" value="1"/>
</dbReference>
<dbReference type="SMART" id="SM00267">
    <property type="entry name" value="GGDEF"/>
    <property type="match status" value="1"/>
</dbReference>
<proteinExistence type="predicted"/>
<feature type="domain" description="GGDEF" evidence="5">
    <location>
        <begin position="423"/>
        <end position="552"/>
    </location>
</feature>
<feature type="transmembrane region" description="Helical" evidence="3">
    <location>
        <begin position="327"/>
        <end position="348"/>
    </location>
</feature>
<name>W0AD15_9SPHN</name>
<organism evidence="6 7">
    <name type="scientific">Sphingomonas sanxanigenens DSM 19645 = NX02</name>
    <dbReference type="NCBI Taxonomy" id="1123269"/>
    <lineage>
        <taxon>Bacteria</taxon>
        <taxon>Pseudomonadati</taxon>
        <taxon>Pseudomonadota</taxon>
        <taxon>Alphaproteobacteria</taxon>
        <taxon>Sphingomonadales</taxon>
        <taxon>Sphingomonadaceae</taxon>
        <taxon>Sphingomonas</taxon>
    </lineage>
</organism>
<evidence type="ECO:0000256" key="4">
    <source>
        <dbReference type="SAM" id="SignalP"/>
    </source>
</evidence>
<dbReference type="Pfam" id="PF07695">
    <property type="entry name" value="7TMR-DISM_7TM"/>
    <property type="match status" value="1"/>
</dbReference>
<dbReference type="Gene3D" id="3.30.70.270">
    <property type="match status" value="1"/>
</dbReference>
<dbReference type="PANTHER" id="PTHR45138">
    <property type="entry name" value="REGULATORY COMPONENTS OF SENSORY TRANSDUCTION SYSTEM"/>
    <property type="match status" value="1"/>
</dbReference>
<evidence type="ECO:0000256" key="2">
    <source>
        <dbReference type="ARBA" id="ARBA00034247"/>
    </source>
</evidence>
<dbReference type="Proteomes" id="UP000018851">
    <property type="component" value="Chromosome"/>
</dbReference>
<dbReference type="HOGENOM" id="CLU_493396_0_0_5"/>
<dbReference type="GO" id="GO:1902201">
    <property type="term" value="P:negative regulation of bacterial-type flagellum-dependent cell motility"/>
    <property type="evidence" value="ECO:0007669"/>
    <property type="project" value="TreeGrafter"/>
</dbReference>
<dbReference type="eggNOG" id="COG3706">
    <property type="taxonomic scope" value="Bacteria"/>
</dbReference>
<dbReference type="AlphaFoldDB" id="W0AD15"/>
<evidence type="ECO:0000259" key="5">
    <source>
        <dbReference type="PROSITE" id="PS50887"/>
    </source>
</evidence>
<dbReference type="PANTHER" id="PTHR45138:SF9">
    <property type="entry name" value="DIGUANYLATE CYCLASE DGCM-RELATED"/>
    <property type="match status" value="1"/>
</dbReference>
<feature type="transmembrane region" description="Helical" evidence="3">
    <location>
        <begin position="295"/>
        <end position="315"/>
    </location>
</feature>
<feature type="transmembrane region" description="Helical" evidence="3">
    <location>
        <begin position="168"/>
        <end position="193"/>
    </location>
</feature>
<dbReference type="GO" id="GO:0005886">
    <property type="term" value="C:plasma membrane"/>
    <property type="evidence" value="ECO:0007669"/>
    <property type="project" value="TreeGrafter"/>
</dbReference>
<reference evidence="6 7" key="1">
    <citation type="submission" date="2013-07" db="EMBL/GenBank/DDBJ databases">
        <title>Completed genome of Sphingomonas sanxanigenens NX02.</title>
        <authorList>
            <person name="Ma T."/>
            <person name="Huang H."/>
            <person name="Wu M."/>
            <person name="Li X."/>
            <person name="Li G."/>
        </authorList>
    </citation>
    <scope>NUCLEOTIDE SEQUENCE [LARGE SCALE GENOMIC DNA]</scope>
    <source>
        <strain evidence="6 7">NX02</strain>
    </source>
</reference>
<feature type="transmembrane region" description="Helical" evidence="3">
    <location>
        <begin position="232"/>
        <end position="253"/>
    </location>
</feature>